<sequence length="588" mass="62998">MASSSSAVQIILDTASPSMSFSPSDVWENETSQLWYGGASFWARFSSSTDMGSFEVTFQGTDIAFFGNTPPDPDSSQPFLVSIDSDESGYEVDYPESETNCQWFTSYALDDSRVHTIEISKLVQIDVDFAVVTVGNSTPLTGSTIIVDDANEEIVWNGQWNEHRGIKYVTGLDDGRPFGNGTRESQNVGTNIALYGIFDWKASGSVTVNFSITNPTLDNSSSYSEEKSFFVSSTPNPADLRNSTNYLLFSHDSLVPGNHTLTLNVTGIVGSRSFTIDYLTYEPSFGSLSAKPNFTSITNSSSGSGPGSGTTSGNNGSSSGNSSPIDSGSGKSSNTGAIAGSVVGGVAVIAIVFGLFVWYRRRNKNDLQKARGHEYSSALTANNPDMTNSSRTDFNQIMSQSANPSSSKFPSPLRGPTSVQDPQAATRNTSPAASASTSVTPFPYGASSTPTRSKGSNLNLAPRDMSIQQRNEELRKLNGQMTEMRELIAHSPIAGGSVVSSHDTEAQLNDQIRLLQERIEALTRENERLGGYDRSGPPPMYVYEDAGNESTVRGSFDISGVGSSSEGGRPVGGLERESSWFRTKSIVV</sequence>
<feature type="compositionally biased region" description="Polar residues" evidence="2">
    <location>
        <begin position="446"/>
        <end position="459"/>
    </location>
</feature>
<feature type="transmembrane region" description="Helical" evidence="3">
    <location>
        <begin position="337"/>
        <end position="359"/>
    </location>
</feature>
<name>A0ABR1J077_9AGAR</name>
<organism evidence="4 5">
    <name type="scientific">Marasmiellus scandens</name>
    <dbReference type="NCBI Taxonomy" id="2682957"/>
    <lineage>
        <taxon>Eukaryota</taxon>
        <taxon>Fungi</taxon>
        <taxon>Dikarya</taxon>
        <taxon>Basidiomycota</taxon>
        <taxon>Agaricomycotina</taxon>
        <taxon>Agaricomycetes</taxon>
        <taxon>Agaricomycetidae</taxon>
        <taxon>Agaricales</taxon>
        <taxon>Marasmiineae</taxon>
        <taxon>Omphalotaceae</taxon>
        <taxon>Marasmiellus</taxon>
    </lineage>
</organism>
<gene>
    <name evidence="4" type="ORF">VKT23_016082</name>
</gene>
<feature type="compositionally biased region" description="Polar residues" evidence="2">
    <location>
        <begin position="377"/>
        <end position="409"/>
    </location>
</feature>
<comment type="caution">
    <text evidence="4">The sequence shown here is derived from an EMBL/GenBank/DDBJ whole genome shotgun (WGS) entry which is preliminary data.</text>
</comment>
<proteinExistence type="predicted"/>
<keyword evidence="3" id="KW-0472">Membrane</keyword>
<reference evidence="4 5" key="1">
    <citation type="submission" date="2024-01" db="EMBL/GenBank/DDBJ databases">
        <title>A draft genome for the cacao thread blight pathogen Marasmiellus scandens.</title>
        <authorList>
            <person name="Baruah I.K."/>
            <person name="Leung J."/>
            <person name="Bukari Y."/>
            <person name="Amoako-Attah I."/>
            <person name="Meinhardt L.W."/>
            <person name="Bailey B.A."/>
            <person name="Cohen S.P."/>
        </authorList>
    </citation>
    <scope>NUCLEOTIDE SEQUENCE [LARGE SCALE GENOMIC DNA]</scope>
    <source>
        <strain evidence="4 5">GH-19</strain>
    </source>
</reference>
<evidence type="ECO:0000313" key="5">
    <source>
        <dbReference type="Proteomes" id="UP001498398"/>
    </source>
</evidence>
<feature type="compositionally biased region" description="Low complexity" evidence="2">
    <location>
        <begin position="424"/>
        <end position="440"/>
    </location>
</feature>
<protein>
    <submittedName>
        <fullName evidence="4">Uncharacterized protein</fullName>
    </submittedName>
</protein>
<feature type="coiled-coil region" evidence="1">
    <location>
        <begin position="467"/>
        <end position="525"/>
    </location>
</feature>
<dbReference type="Gene3D" id="2.60.120.260">
    <property type="entry name" value="Galactose-binding domain-like"/>
    <property type="match status" value="1"/>
</dbReference>
<keyword evidence="5" id="KW-1185">Reference proteome</keyword>
<evidence type="ECO:0000256" key="1">
    <source>
        <dbReference type="SAM" id="Coils"/>
    </source>
</evidence>
<evidence type="ECO:0000313" key="4">
    <source>
        <dbReference type="EMBL" id="KAK7442485.1"/>
    </source>
</evidence>
<evidence type="ECO:0000256" key="2">
    <source>
        <dbReference type="SAM" id="MobiDB-lite"/>
    </source>
</evidence>
<feature type="region of interest" description="Disordered" evidence="2">
    <location>
        <begin position="298"/>
        <end position="333"/>
    </location>
</feature>
<dbReference type="EMBL" id="JBANRG010000058">
    <property type="protein sequence ID" value="KAK7442485.1"/>
    <property type="molecule type" value="Genomic_DNA"/>
</dbReference>
<keyword evidence="1" id="KW-0175">Coiled coil</keyword>
<dbReference type="Proteomes" id="UP001498398">
    <property type="component" value="Unassembled WGS sequence"/>
</dbReference>
<feature type="region of interest" description="Disordered" evidence="2">
    <location>
        <begin position="369"/>
        <end position="467"/>
    </location>
</feature>
<feature type="compositionally biased region" description="Low complexity" evidence="2">
    <location>
        <begin position="311"/>
        <end position="333"/>
    </location>
</feature>
<accession>A0ABR1J077</accession>
<keyword evidence="3" id="KW-0812">Transmembrane</keyword>
<keyword evidence="3" id="KW-1133">Transmembrane helix</keyword>
<evidence type="ECO:0000256" key="3">
    <source>
        <dbReference type="SAM" id="Phobius"/>
    </source>
</evidence>
<dbReference type="CDD" id="cd12087">
    <property type="entry name" value="TM_EGFR-like"/>
    <property type="match status" value="1"/>
</dbReference>